<dbReference type="InterPro" id="IPR009501">
    <property type="entry name" value="UCP020269"/>
</dbReference>
<dbReference type="PANTHER" id="PTHR36179">
    <property type="entry name" value="LUD_DOM DOMAIN-CONTAINING PROTEIN"/>
    <property type="match status" value="1"/>
</dbReference>
<proteinExistence type="predicted"/>
<dbReference type="Proteomes" id="UP001320148">
    <property type="component" value="Chromosome"/>
</dbReference>
<dbReference type="InterPro" id="IPR037171">
    <property type="entry name" value="NagB/RpiA_transferase-like"/>
</dbReference>
<dbReference type="InterPro" id="IPR024185">
    <property type="entry name" value="FTHF_cligase-like_sf"/>
</dbReference>
<dbReference type="InterPro" id="IPR003741">
    <property type="entry name" value="LUD_dom"/>
</dbReference>
<dbReference type="PANTHER" id="PTHR36179:SF2">
    <property type="entry name" value="LUD DOMAIN-CONTAINING PROTEIN"/>
    <property type="match status" value="1"/>
</dbReference>
<gene>
    <name evidence="2" type="ORF">DSLASN_05890</name>
</gene>
<dbReference type="RefSeq" id="WP_236891254.1">
    <property type="nucleotide sequence ID" value="NZ_AP024488.1"/>
</dbReference>
<dbReference type="EMBL" id="AP024488">
    <property type="protein sequence ID" value="BCS94957.1"/>
    <property type="molecule type" value="Genomic_DNA"/>
</dbReference>
<evidence type="ECO:0000313" key="3">
    <source>
        <dbReference type="Proteomes" id="UP001320148"/>
    </source>
</evidence>
<reference evidence="2 3" key="1">
    <citation type="submission" date="2021-02" db="EMBL/GenBank/DDBJ databases">
        <title>Complete genome of Desulfoluna sp. strain ASN36.</title>
        <authorList>
            <person name="Takahashi A."/>
            <person name="Kojima H."/>
            <person name="Fukui M."/>
        </authorList>
    </citation>
    <scope>NUCLEOTIDE SEQUENCE [LARGE SCALE GENOMIC DNA]</scope>
    <source>
        <strain evidence="2 3">ASN36</strain>
    </source>
</reference>
<feature type="domain" description="LUD" evidence="1">
    <location>
        <begin position="13"/>
        <end position="212"/>
    </location>
</feature>
<evidence type="ECO:0000313" key="2">
    <source>
        <dbReference type="EMBL" id="BCS94957.1"/>
    </source>
</evidence>
<dbReference type="Gene3D" id="3.40.50.10420">
    <property type="entry name" value="NagB/RpiA/CoA transferase-like"/>
    <property type="match status" value="1"/>
</dbReference>
<evidence type="ECO:0000259" key="1">
    <source>
        <dbReference type="Pfam" id="PF02589"/>
    </source>
</evidence>
<name>A0ABM7PBP7_9BACT</name>
<accession>A0ABM7PBP7</accession>
<keyword evidence="3" id="KW-1185">Reference proteome</keyword>
<protein>
    <recommendedName>
        <fullName evidence="1">LUD domain-containing protein</fullName>
    </recommendedName>
</protein>
<sequence>MKNPIDAYWKTRLESVKENLEANNFTAFVADTAEDVKTIVENEILAKSEGKTISWGGSLTHVETGLYEMLKDREGLDVLDTYDKKGYTPEEVLERRRQSLLSDIFVTGTNAVIEDGYLVNLDMIGNRIAALTFGPKEVIVLVGRNKIVPDLESAMDRVKNYAAPVNAMRLDMKTPCAKTGVCHDCKSPARICNTWTITEKSFPQGRVKVILINADLGF</sequence>
<dbReference type="PIRSF" id="PIRSF020269">
    <property type="entry name" value="DUF1121"/>
    <property type="match status" value="1"/>
</dbReference>
<dbReference type="SUPFAM" id="SSF100950">
    <property type="entry name" value="NagB/RpiA/CoA transferase-like"/>
    <property type="match status" value="1"/>
</dbReference>
<dbReference type="Pfam" id="PF02589">
    <property type="entry name" value="LUD_dom"/>
    <property type="match status" value="1"/>
</dbReference>
<organism evidence="2 3">
    <name type="scientific">Desulfoluna limicola</name>
    <dbReference type="NCBI Taxonomy" id="2810562"/>
    <lineage>
        <taxon>Bacteria</taxon>
        <taxon>Pseudomonadati</taxon>
        <taxon>Thermodesulfobacteriota</taxon>
        <taxon>Desulfobacteria</taxon>
        <taxon>Desulfobacterales</taxon>
        <taxon>Desulfolunaceae</taxon>
        <taxon>Desulfoluna</taxon>
    </lineage>
</organism>